<evidence type="ECO:0000313" key="2">
    <source>
        <dbReference type="Proteomes" id="UP000198552"/>
    </source>
</evidence>
<organism evidence="1 2">
    <name type="scientific">Oryzisolibacter propanilivorax</name>
    <dbReference type="NCBI Taxonomy" id="1527607"/>
    <lineage>
        <taxon>Bacteria</taxon>
        <taxon>Pseudomonadati</taxon>
        <taxon>Pseudomonadota</taxon>
        <taxon>Betaproteobacteria</taxon>
        <taxon>Burkholderiales</taxon>
        <taxon>Comamonadaceae</taxon>
        <taxon>Oryzisolibacter</taxon>
    </lineage>
</organism>
<protein>
    <submittedName>
        <fullName evidence="1">Intracellular sulfur oxidation protein, DsrE/DsrF family</fullName>
    </submittedName>
</protein>
<gene>
    <name evidence="1" type="ORF">SAMN05428957_102178</name>
</gene>
<dbReference type="STRING" id="1527607.SAMN05428957_102178"/>
<proteinExistence type="predicted"/>
<accession>A0A1G9QAD1</accession>
<dbReference type="AlphaFoldDB" id="A0A1G9QAD1"/>
<dbReference type="OrthoDB" id="8665200at2"/>
<dbReference type="SUPFAM" id="SSF75169">
    <property type="entry name" value="DsrEFH-like"/>
    <property type="match status" value="1"/>
</dbReference>
<dbReference type="Proteomes" id="UP000198552">
    <property type="component" value="Unassembled WGS sequence"/>
</dbReference>
<dbReference type="RefSeq" id="WP_091566821.1">
    <property type="nucleotide sequence ID" value="NZ_FNHP01000002.1"/>
</dbReference>
<dbReference type="EMBL" id="FNHP01000002">
    <property type="protein sequence ID" value="SDM08028.1"/>
    <property type="molecule type" value="Genomic_DNA"/>
</dbReference>
<name>A0A1G9QAD1_9BURK</name>
<reference evidence="2" key="1">
    <citation type="submission" date="2016-10" db="EMBL/GenBank/DDBJ databases">
        <authorList>
            <person name="Varghese N."/>
            <person name="Submissions S."/>
        </authorList>
    </citation>
    <scope>NUCLEOTIDE SEQUENCE [LARGE SCALE GENOMIC DNA]</scope>
    <source>
        <strain evidence="2">EPL6</strain>
    </source>
</reference>
<dbReference type="Gene3D" id="3.40.1260.10">
    <property type="entry name" value="DsrEFH-like"/>
    <property type="match status" value="1"/>
</dbReference>
<dbReference type="InterPro" id="IPR027396">
    <property type="entry name" value="DsrEFH-like"/>
</dbReference>
<sequence length="110" mass="11585">MSAAHPSPPAATARLVLHAPTRAALERARRNAGNAARVLGQDAVRIVVNGDAVATTLDEPQPATDALTLVCGNTLKQLERQADAPLRVLPEGAVVALATMQDEGWRYVRA</sequence>
<keyword evidence="2" id="KW-1185">Reference proteome</keyword>
<evidence type="ECO:0000313" key="1">
    <source>
        <dbReference type="EMBL" id="SDM08028.1"/>
    </source>
</evidence>